<dbReference type="EMBL" id="CAXLJM020000161">
    <property type="protein sequence ID" value="CAL8144942.1"/>
    <property type="molecule type" value="Genomic_DNA"/>
</dbReference>
<dbReference type="PANTHER" id="PTHR46115">
    <property type="entry name" value="THIOREDOXIN-LIKE PROTEIN 1"/>
    <property type="match status" value="1"/>
</dbReference>
<sequence length="330" mass="36127">MSRLRGNPSMSGIRVATSDDELETLVRNVAMDKLLIIYFYLPWCGSCQKINPLVDAFADKYGQAAVFIRVNAEKCPGAAKKHHVSKVPIFMLFINRVKVDRVEGASPSELETKIRRNLAEIKVQQAGLNPPVAPMSHAVKMSDVSQFLNKQQCRCINDLVPTPFQAFLDGKKLVSGKGLGRMILVYAFREKMVITALKIKAPVYSGPKTLRFFVNLHKVLDFAVVSQMSCASELTLAETDLTGEHTVELRSGGLVGIENLQIFIPENMTKNRKTEIEFLTLIGAPMSLTTFANNDSSAIATTKSMSVSANAEDILGGAGPSKRATADAYI</sequence>
<protein>
    <recommendedName>
        <fullName evidence="6">Thioredoxin-like protein 1</fullName>
    </recommendedName>
</protein>
<keyword evidence="5" id="KW-1185">Reference proteome</keyword>
<organism evidence="4 5">
    <name type="scientific">Orchesella dallaii</name>
    <dbReference type="NCBI Taxonomy" id="48710"/>
    <lineage>
        <taxon>Eukaryota</taxon>
        <taxon>Metazoa</taxon>
        <taxon>Ecdysozoa</taxon>
        <taxon>Arthropoda</taxon>
        <taxon>Hexapoda</taxon>
        <taxon>Collembola</taxon>
        <taxon>Entomobryomorpha</taxon>
        <taxon>Entomobryoidea</taxon>
        <taxon>Orchesellidae</taxon>
        <taxon>Orchesellinae</taxon>
        <taxon>Orchesella</taxon>
    </lineage>
</organism>
<evidence type="ECO:0008006" key="6">
    <source>
        <dbReference type="Google" id="ProtNLM"/>
    </source>
</evidence>
<evidence type="ECO:0000256" key="1">
    <source>
        <dbReference type="ARBA" id="ARBA00023157"/>
    </source>
</evidence>
<dbReference type="Gene3D" id="3.40.30.10">
    <property type="entry name" value="Glutaredoxin"/>
    <property type="match status" value="1"/>
</dbReference>
<evidence type="ECO:0000259" key="3">
    <source>
        <dbReference type="PROSITE" id="PS51532"/>
    </source>
</evidence>
<dbReference type="Gene3D" id="2.60.120.470">
    <property type="entry name" value="PITH domain"/>
    <property type="match status" value="1"/>
</dbReference>
<accession>A0ABP1S6F4</accession>
<dbReference type="SUPFAM" id="SSF49785">
    <property type="entry name" value="Galactose-binding domain-like"/>
    <property type="match status" value="1"/>
</dbReference>
<dbReference type="CDD" id="cd02947">
    <property type="entry name" value="TRX_family"/>
    <property type="match status" value="1"/>
</dbReference>
<name>A0ABP1S6F4_9HEXA</name>
<evidence type="ECO:0000313" key="4">
    <source>
        <dbReference type="EMBL" id="CAL8144942.1"/>
    </source>
</evidence>
<evidence type="ECO:0000259" key="2">
    <source>
        <dbReference type="PROSITE" id="PS51352"/>
    </source>
</evidence>
<dbReference type="SUPFAM" id="SSF52833">
    <property type="entry name" value="Thioredoxin-like"/>
    <property type="match status" value="1"/>
</dbReference>
<dbReference type="Pfam" id="PF00085">
    <property type="entry name" value="Thioredoxin"/>
    <property type="match status" value="1"/>
</dbReference>
<keyword evidence="1" id="KW-1015">Disulfide bond</keyword>
<evidence type="ECO:0000313" key="5">
    <source>
        <dbReference type="Proteomes" id="UP001642540"/>
    </source>
</evidence>
<gene>
    <name evidence="4" type="ORF">ODALV1_LOCUS30346</name>
</gene>
<comment type="caution">
    <text evidence="4">The sequence shown here is derived from an EMBL/GenBank/DDBJ whole genome shotgun (WGS) entry which is preliminary data.</text>
</comment>
<feature type="domain" description="PITH" evidence="3">
    <location>
        <begin position="133"/>
        <end position="301"/>
    </location>
</feature>
<reference evidence="4 5" key="1">
    <citation type="submission" date="2024-08" db="EMBL/GenBank/DDBJ databases">
        <authorList>
            <person name="Cucini C."/>
            <person name="Frati F."/>
        </authorList>
    </citation>
    <scope>NUCLEOTIDE SEQUENCE [LARGE SCALE GENOMIC DNA]</scope>
</reference>
<dbReference type="InterPro" id="IPR008979">
    <property type="entry name" value="Galactose-bd-like_sf"/>
</dbReference>
<proteinExistence type="predicted"/>
<feature type="domain" description="Thioredoxin" evidence="2">
    <location>
        <begin position="4"/>
        <end position="119"/>
    </location>
</feature>
<dbReference type="InterPro" id="IPR010400">
    <property type="entry name" value="PITH_dom"/>
</dbReference>
<dbReference type="InterPro" id="IPR037047">
    <property type="entry name" value="PITH_dom_sf"/>
</dbReference>
<dbReference type="InterPro" id="IPR017937">
    <property type="entry name" value="Thioredoxin_CS"/>
</dbReference>
<dbReference type="InterPro" id="IPR013766">
    <property type="entry name" value="Thioredoxin_domain"/>
</dbReference>
<dbReference type="PROSITE" id="PS51352">
    <property type="entry name" value="THIOREDOXIN_2"/>
    <property type="match status" value="1"/>
</dbReference>
<dbReference type="InterPro" id="IPR036249">
    <property type="entry name" value="Thioredoxin-like_sf"/>
</dbReference>
<dbReference type="Proteomes" id="UP001642540">
    <property type="component" value="Unassembled WGS sequence"/>
</dbReference>
<dbReference type="Pfam" id="PF06201">
    <property type="entry name" value="PITH"/>
    <property type="match status" value="1"/>
</dbReference>
<dbReference type="PROSITE" id="PS00194">
    <property type="entry name" value="THIOREDOXIN_1"/>
    <property type="match status" value="1"/>
</dbReference>
<dbReference type="PROSITE" id="PS51532">
    <property type="entry name" value="PITH"/>
    <property type="match status" value="1"/>
</dbReference>